<name>A0A1X9NFC8_9GAMM</name>
<dbReference type="OrthoDB" id="5567237at2"/>
<dbReference type="InterPro" id="IPR038309">
    <property type="entry name" value="Rsd/AlgQ_sf"/>
</dbReference>
<evidence type="ECO:0000256" key="2">
    <source>
        <dbReference type="ARBA" id="ARBA00023163"/>
    </source>
</evidence>
<keyword evidence="5" id="KW-1185">Reference proteome</keyword>
<proteinExistence type="inferred from homology"/>
<gene>
    <name evidence="4" type="ORF">BST96_05705</name>
</gene>
<dbReference type="AlphaFoldDB" id="A0A1X9NFC8"/>
<evidence type="ECO:0000256" key="3">
    <source>
        <dbReference type="RuleBase" id="RU004409"/>
    </source>
</evidence>
<dbReference type="KEGG" id="osg:BST96_05705"/>
<dbReference type="Pfam" id="PF04353">
    <property type="entry name" value="Rsd_AlgQ"/>
    <property type="match status" value="1"/>
</dbReference>
<dbReference type="PIRSF" id="PIRSF016548">
    <property type="entry name" value="Rsd_AlgQ"/>
    <property type="match status" value="1"/>
</dbReference>
<accession>A0A1X9NFC8</accession>
<dbReference type="EMBL" id="CP019343">
    <property type="protein sequence ID" value="ARN73657.1"/>
    <property type="molecule type" value="Genomic_DNA"/>
</dbReference>
<dbReference type="RefSeq" id="WP_085757772.1">
    <property type="nucleotide sequence ID" value="NZ_CP019343.1"/>
</dbReference>
<protein>
    <submittedName>
        <fullName evidence="4">Regulator of sigma D</fullName>
    </submittedName>
</protein>
<dbReference type="Proteomes" id="UP000193450">
    <property type="component" value="Chromosome"/>
</dbReference>
<evidence type="ECO:0000313" key="5">
    <source>
        <dbReference type="Proteomes" id="UP000193450"/>
    </source>
</evidence>
<reference evidence="4 5" key="1">
    <citation type="submission" date="2016-11" db="EMBL/GenBank/DDBJ databases">
        <title>Trade-off between light-utilization and light-protection in marine flavobacteria.</title>
        <authorList>
            <person name="Kumagai Y."/>
        </authorList>
    </citation>
    <scope>NUCLEOTIDE SEQUENCE [LARGE SCALE GENOMIC DNA]</scope>
    <source>
        <strain evidence="4 5">NBRC 107125</strain>
    </source>
</reference>
<keyword evidence="2 3" id="KW-0804">Transcription</keyword>
<dbReference type="STRING" id="716816.BST96_05705"/>
<evidence type="ECO:0000313" key="4">
    <source>
        <dbReference type="EMBL" id="ARN73657.1"/>
    </source>
</evidence>
<evidence type="ECO:0000256" key="1">
    <source>
        <dbReference type="ARBA" id="ARBA00023015"/>
    </source>
</evidence>
<comment type="similarity">
    <text evidence="3">Belongs to the Rsd/AlgQ family.</text>
</comment>
<dbReference type="GO" id="GO:0006355">
    <property type="term" value="P:regulation of DNA-templated transcription"/>
    <property type="evidence" value="ECO:0007669"/>
    <property type="project" value="InterPro"/>
</dbReference>
<dbReference type="InterPro" id="IPR007448">
    <property type="entry name" value="Sigma70_reg_Rsd_AlgQ"/>
</dbReference>
<dbReference type="NCBIfam" id="NF008723">
    <property type="entry name" value="PRK11718.1"/>
    <property type="match status" value="1"/>
</dbReference>
<keyword evidence="1 3" id="KW-0805">Transcription regulation</keyword>
<organism evidence="4 5">
    <name type="scientific">Oceanicoccus sagamiensis</name>
    <dbReference type="NCBI Taxonomy" id="716816"/>
    <lineage>
        <taxon>Bacteria</taxon>
        <taxon>Pseudomonadati</taxon>
        <taxon>Pseudomonadota</taxon>
        <taxon>Gammaproteobacteria</taxon>
        <taxon>Cellvibrionales</taxon>
        <taxon>Spongiibacteraceae</taxon>
        <taxon>Oceanicoccus</taxon>
    </lineage>
</organism>
<dbReference type="Gene3D" id="1.20.120.1370">
    <property type="entry name" value="Regulator of RNA polymerase sigma(70) subunit, domain 4"/>
    <property type="match status" value="1"/>
</dbReference>
<sequence length="154" mass="17441">MLDNCTIEERWAGVNELVARWLQERQSIIVQFCALSGVHELKADADPSNNRLQQFCQQMVDYMSAGHFEVYYELIREAEAFADGSADIANDLMPQLTLTTDIAMDFNDRYANAEGNLMTLPKSLSKLGETLASRFEMEDSLIDTMHESHREAVA</sequence>